<reference evidence="2" key="1">
    <citation type="submission" date="2023-07" db="EMBL/GenBank/DDBJ databases">
        <title>Acinetobacter oleivorans assembled AC1583.</title>
        <authorList>
            <person name="Yeo C.C."/>
        </authorList>
    </citation>
    <scope>NUCLEOTIDE SEQUENCE [LARGE SCALE GENOMIC DNA]</scope>
    <source>
        <strain evidence="2">AC1583</strain>
    </source>
</reference>
<evidence type="ECO:0000313" key="1">
    <source>
        <dbReference type="EMBL" id="MBE2166776.1"/>
    </source>
</evidence>
<sequence length="124" mass="13775">MTTITKPKGNLTKAVVMDLVKDATPEQISTLFTSPKTNKVVGLASRARTVEVLALTGAKKKAVEEYTYPAKRKSRKVVVKRGTDSTTVSKEDYKDLSNDKLISSIKEFKNKLKAMEDQLADRLK</sequence>
<proteinExistence type="predicted"/>
<gene>
    <name evidence="1" type="ORF">IIQ43_19865</name>
</gene>
<dbReference type="EMBL" id="JADAZL010000023">
    <property type="protein sequence ID" value="MBE2166776.1"/>
    <property type="molecule type" value="Genomic_DNA"/>
</dbReference>
<evidence type="ECO:0000313" key="2">
    <source>
        <dbReference type="Proteomes" id="UP000619170"/>
    </source>
</evidence>
<protein>
    <submittedName>
        <fullName evidence="1">Uncharacterized protein</fullName>
    </submittedName>
</protein>
<dbReference type="Proteomes" id="UP000619170">
    <property type="component" value="Unassembled WGS sequence"/>
</dbReference>
<keyword evidence="2" id="KW-1185">Reference proteome</keyword>
<name>A0ABR9NPV6_9GAMM</name>
<dbReference type="RefSeq" id="WP_192835283.1">
    <property type="nucleotide sequence ID" value="NZ_JADAZL010000023.1"/>
</dbReference>
<organism evidence="1 2">
    <name type="scientific">Acinetobacter oleivorans</name>
    <dbReference type="NCBI Taxonomy" id="1148157"/>
    <lineage>
        <taxon>Bacteria</taxon>
        <taxon>Pseudomonadati</taxon>
        <taxon>Pseudomonadota</taxon>
        <taxon>Gammaproteobacteria</taxon>
        <taxon>Moraxellales</taxon>
        <taxon>Moraxellaceae</taxon>
        <taxon>Acinetobacter</taxon>
    </lineage>
</organism>
<comment type="caution">
    <text evidence="1">The sequence shown here is derived from an EMBL/GenBank/DDBJ whole genome shotgun (WGS) entry which is preliminary data.</text>
</comment>
<accession>A0ABR9NPV6</accession>